<dbReference type="Proteomes" id="UP000198512">
    <property type="component" value="Unassembled WGS sequence"/>
</dbReference>
<dbReference type="RefSeq" id="WP_069520162.1">
    <property type="nucleotide sequence ID" value="NZ_FOFP01000022.1"/>
</dbReference>
<protein>
    <recommendedName>
        <fullName evidence="4">Phosphotransferase system, HPr-related protein</fullName>
    </recommendedName>
</protein>
<organism evidence="2 3">
    <name type="scientific">Pseudomonas cuatrocienegasensis</name>
    <dbReference type="NCBI Taxonomy" id="543360"/>
    <lineage>
        <taxon>Bacteria</taxon>
        <taxon>Pseudomonadati</taxon>
        <taxon>Pseudomonadota</taxon>
        <taxon>Gammaproteobacteria</taxon>
        <taxon>Pseudomonadales</taxon>
        <taxon>Pseudomonadaceae</taxon>
        <taxon>Pseudomonas</taxon>
    </lineage>
</organism>
<feature type="compositionally biased region" description="Low complexity" evidence="1">
    <location>
        <begin position="39"/>
        <end position="48"/>
    </location>
</feature>
<evidence type="ECO:0000313" key="3">
    <source>
        <dbReference type="Proteomes" id="UP000198512"/>
    </source>
</evidence>
<keyword evidence="3" id="KW-1185">Reference proteome</keyword>
<feature type="region of interest" description="Disordered" evidence="1">
    <location>
        <begin position="1"/>
        <end position="139"/>
    </location>
</feature>
<proteinExistence type="predicted"/>
<sequence>MATDLTRDTPREIDDLEDRMGAVHPLDFDERADEEHGRAGAAANVAPEEAQRVREAGLSGGETLGEGVHEDGVSLDDLSPETLLDESGARGPDEPGGDGPADQQLREVGEAEIGAGQGLDEAEAARVRPLDGKFWDGQR</sequence>
<dbReference type="EMBL" id="FOFP01000022">
    <property type="protein sequence ID" value="SER31572.1"/>
    <property type="molecule type" value="Genomic_DNA"/>
</dbReference>
<evidence type="ECO:0000256" key="1">
    <source>
        <dbReference type="SAM" id="MobiDB-lite"/>
    </source>
</evidence>
<feature type="compositionally biased region" description="Basic and acidic residues" evidence="1">
    <location>
        <begin position="123"/>
        <end position="139"/>
    </location>
</feature>
<gene>
    <name evidence="2" type="ORF">SAMN05216600_12229</name>
</gene>
<feature type="compositionally biased region" description="Basic and acidic residues" evidence="1">
    <location>
        <begin position="1"/>
        <end position="38"/>
    </location>
</feature>
<reference evidence="2 3" key="1">
    <citation type="submission" date="2016-10" db="EMBL/GenBank/DDBJ databases">
        <authorList>
            <person name="Varghese N."/>
            <person name="Submissions S."/>
        </authorList>
    </citation>
    <scope>NUCLEOTIDE SEQUENCE [LARGE SCALE GENOMIC DNA]</scope>
    <source>
        <strain evidence="2 3">CIP 109853</strain>
    </source>
</reference>
<accession>A0ABY1BPK2</accession>
<evidence type="ECO:0000313" key="2">
    <source>
        <dbReference type="EMBL" id="SER31572.1"/>
    </source>
</evidence>
<evidence type="ECO:0008006" key="4">
    <source>
        <dbReference type="Google" id="ProtNLM"/>
    </source>
</evidence>
<name>A0ABY1BPK2_9PSED</name>
<comment type="caution">
    <text evidence="2">The sequence shown here is derived from an EMBL/GenBank/DDBJ whole genome shotgun (WGS) entry which is preliminary data.</text>
</comment>